<evidence type="ECO:0000256" key="3">
    <source>
        <dbReference type="ARBA" id="ARBA00009677"/>
    </source>
</evidence>
<keyword evidence="5 7" id="KW-0964">Secreted</keyword>
<dbReference type="InterPro" id="IPR002371">
    <property type="entry name" value="FlgK"/>
</dbReference>
<protein>
    <recommendedName>
        <fullName evidence="4 7">Flagellar hook-associated protein 1</fullName>
        <shortName evidence="7">HAP1</shortName>
    </recommendedName>
</protein>
<comment type="subcellular location">
    <subcellularLocation>
        <location evidence="1 7">Bacterial flagellum</location>
    </subcellularLocation>
    <subcellularLocation>
        <location evidence="2 7">Secreted</location>
    </subcellularLocation>
</comment>
<feature type="domain" description="Flagellar basal-body/hook protein C-terminal" evidence="9">
    <location>
        <begin position="501"/>
        <end position="541"/>
    </location>
</feature>
<reference evidence="11 12" key="1">
    <citation type="submission" date="2023-07" db="EMBL/GenBank/DDBJ databases">
        <title>Genomic Encyclopedia of Type Strains, Phase IV (KMG-IV): sequencing the most valuable type-strain genomes for metagenomic binning, comparative biology and taxonomic classification.</title>
        <authorList>
            <person name="Goeker M."/>
        </authorList>
    </citation>
    <scope>NUCLEOTIDE SEQUENCE [LARGE SCALE GENOMIC DNA]</scope>
    <source>
        <strain evidence="11 12">DSM 23837</strain>
    </source>
</reference>
<dbReference type="InterPro" id="IPR053927">
    <property type="entry name" value="FlgK_helical"/>
</dbReference>
<dbReference type="Pfam" id="PF06429">
    <property type="entry name" value="Flg_bbr_C"/>
    <property type="match status" value="1"/>
</dbReference>
<dbReference type="EMBL" id="JAUSTT010000018">
    <property type="protein sequence ID" value="MDQ0177087.1"/>
    <property type="molecule type" value="Genomic_DNA"/>
</dbReference>
<evidence type="ECO:0000256" key="2">
    <source>
        <dbReference type="ARBA" id="ARBA00004613"/>
    </source>
</evidence>
<dbReference type="Proteomes" id="UP001223586">
    <property type="component" value="Unassembled WGS sequence"/>
</dbReference>
<name>A0ABT9WV51_9BACI</name>
<evidence type="ECO:0000256" key="7">
    <source>
        <dbReference type="RuleBase" id="RU362065"/>
    </source>
</evidence>
<dbReference type="InterPro" id="IPR001444">
    <property type="entry name" value="Flag_bb_rod_N"/>
</dbReference>
<dbReference type="InterPro" id="IPR010930">
    <property type="entry name" value="Flg_bb/hook_C_dom"/>
</dbReference>
<comment type="similarity">
    <text evidence="3 7">Belongs to the flagella basal body rod proteins family.</text>
</comment>
<gene>
    <name evidence="7" type="primary">flgK</name>
    <name evidence="11" type="ORF">J2S08_002966</name>
</gene>
<sequence length="548" mass="60275">MRSTFQGLEIGKRALFTQQGALHTVSHNIANQNTPGYSRQRVNFIQTEPFPTASLNRPDIPGQMGTGVKAGSIQRIRDSFYDFQYRGENTKFGYYASKSDALSKMEDVLNEPSDSGLAKVLNLFWNSLEDLSVHPENEGTRKVVLRRGEGVGETFKYLRNSLEKIQGDLSNEIDVSMKNVNSILAQIADLNRQIAEVEPHGYLPNDLYDKRDLLVDQLSGYFDIEVRKESNGGNSLDIAEGNYKIFIKGADGKNIQVVGKDSYEAITVVKKGGNLGPVTDVKVGDRSIMEGTKEDGVKMPSGKIQSLIESYGYEYKDGTDTKVTGLYPEMIDDLDKMAYSFVKMFNEVHSRGYGLDGKEGKDFFEYLGDDYKGAAGKIKVNADLKPSEIAASTDVKKADPNDPNYDPSDLDKVKAGNGTNAINLANIKDILIEGGSIEFELEGFDDPDESKLSMSDLAITDGTVMTFYEGLIGGLGVDAEKAKMLASNSATLRLSVDYDRLSVSSVNIDEEFIDMIRFQSAYNAAARSITVVDEMLDKIINGMGIVGR</sequence>
<keyword evidence="12" id="KW-1185">Reference proteome</keyword>
<proteinExistence type="inferred from homology"/>
<evidence type="ECO:0000313" key="12">
    <source>
        <dbReference type="Proteomes" id="UP001223586"/>
    </source>
</evidence>
<evidence type="ECO:0000259" key="9">
    <source>
        <dbReference type="Pfam" id="PF06429"/>
    </source>
</evidence>
<keyword evidence="6 7" id="KW-0975">Bacterial flagellum</keyword>
<dbReference type="PANTHER" id="PTHR30033:SF1">
    <property type="entry name" value="FLAGELLAR HOOK-ASSOCIATED PROTEIN 1"/>
    <property type="match status" value="1"/>
</dbReference>
<keyword evidence="11" id="KW-0966">Cell projection</keyword>
<evidence type="ECO:0000256" key="1">
    <source>
        <dbReference type="ARBA" id="ARBA00004365"/>
    </source>
</evidence>
<evidence type="ECO:0000256" key="5">
    <source>
        <dbReference type="ARBA" id="ARBA00022525"/>
    </source>
</evidence>
<dbReference type="RefSeq" id="WP_307230779.1">
    <property type="nucleotide sequence ID" value="NZ_JAUSTT010000018.1"/>
</dbReference>
<feature type="domain" description="Flagellar basal body rod protein N-terminal" evidence="8">
    <location>
        <begin position="8"/>
        <end position="37"/>
    </location>
</feature>
<feature type="domain" description="Flagellar hook-associated protein FlgK helical" evidence="10">
    <location>
        <begin position="102"/>
        <end position="364"/>
    </location>
</feature>
<dbReference type="PANTHER" id="PTHR30033">
    <property type="entry name" value="FLAGELLAR HOOK-ASSOCIATED PROTEIN 1"/>
    <property type="match status" value="1"/>
</dbReference>
<evidence type="ECO:0000256" key="4">
    <source>
        <dbReference type="ARBA" id="ARBA00016244"/>
    </source>
</evidence>
<accession>A0ABT9WV51</accession>
<evidence type="ECO:0000256" key="6">
    <source>
        <dbReference type="ARBA" id="ARBA00023143"/>
    </source>
</evidence>
<evidence type="ECO:0000259" key="8">
    <source>
        <dbReference type="Pfam" id="PF00460"/>
    </source>
</evidence>
<keyword evidence="11" id="KW-0282">Flagellum</keyword>
<dbReference type="Pfam" id="PF00460">
    <property type="entry name" value="Flg_bb_rod"/>
    <property type="match status" value="1"/>
</dbReference>
<dbReference type="PRINTS" id="PR01005">
    <property type="entry name" value="FLGHOOKAP1"/>
</dbReference>
<organism evidence="11 12">
    <name type="scientific">Bacillus chungangensis</name>
    <dbReference type="NCBI Taxonomy" id="587633"/>
    <lineage>
        <taxon>Bacteria</taxon>
        <taxon>Bacillati</taxon>
        <taxon>Bacillota</taxon>
        <taxon>Bacilli</taxon>
        <taxon>Bacillales</taxon>
        <taxon>Bacillaceae</taxon>
        <taxon>Bacillus</taxon>
    </lineage>
</organism>
<evidence type="ECO:0000313" key="11">
    <source>
        <dbReference type="EMBL" id="MDQ0177087.1"/>
    </source>
</evidence>
<evidence type="ECO:0000259" key="10">
    <source>
        <dbReference type="Pfam" id="PF22638"/>
    </source>
</evidence>
<dbReference type="SUPFAM" id="SSF64518">
    <property type="entry name" value="Phase 1 flagellin"/>
    <property type="match status" value="1"/>
</dbReference>
<dbReference type="NCBIfam" id="TIGR02492">
    <property type="entry name" value="flgK_ends"/>
    <property type="match status" value="1"/>
</dbReference>
<dbReference type="Pfam" id="PF22638">
    <property type="entry name" value="FlgK_D1"/>
    <property type="match status" value="1"/>
</dbReference>
<comment type="caution">
    <text evidence="11">The sequence shown here is derived from an EMBL/GenBank/DDBJ whole genome shotgun (WGS) entry which is preliminary data.</text>
</comment>
<keyword evidence="11" id="KW-0969">Cilium</keyword>